<organism evidence="1">
    <name type="scientific">Pithovirus LCPAC403</name>
    <dbReference type="NCBI Taxonomy" id="2506596"/>
    <lineage>
        <taxon>Viruses</taxon>
        <taxon>Pithoviruses</taxon>
    </lineage>
</organism>
<sequence>MANLPPRVRTKGRPLESFEVFNIRTSFIKKLVSNLFIAFGQLCRFPPKTVFDLGGGYSFSKSDVTRLRSEATKLLDQQNKEYSHAHFFAKKEHEKKKRVGGGSFNRPVTVSENAMNFFRQISSDNSTSSRVLRDLNYKFWENNEPATTAHLSRLFNNYVQVEQLSTDENGQIIIYAEDGPYGNSFATEIGKILNIHGEMRTGLTSLLIEKNSSDLRGESVEYKSTSGQQTSKPMKDNSDKIFAFLVKWNPGELDADARALGFDNAESILGNSAKKAKLKARVLPRLRSRLSDYMSEKDIDDYISTKYVSGYEEGLDGGPGQFTLARFDIPSLIAQVTTKSDTDFSVGQLTRINTDIATLHRYSAAAEAFDKANKRRMVKADLKAGKNRAGLTALGI</sequence>
<reference evidence="1" key="1">
    <citation type="journal article" date="2019" name="MBio">
        <title>Virus Genomes from Deep Sea Sediments Expand the Ocean Megavirome and Support Independent Origins of Viral Gigantism.</title>
        <authorList>
            <person name="Backstrom D."/>
            <person name="Yutin N."/>
            <person name="Jorgensen S.L."/>
            <person name="Dharamshi J."/>
            <person name="Homa F."/>
            <person name="Zaremba-Niedwiedzka K."/>
            <person name="Spang A."/>
            <person name="Wolf Y.I."/>
            <person name="Koonin E.V."/>
            <person name="Ettema T.J."/>
        </authorList>
    </citation>
    <scope>NUCLEOTIDE SEQUENCE</scope>
</reference>
<evidence type="ECO:0000313" key="1">
    <source>
        <dbReference type="EMBL" id="QBK93041.1"/>
    </source>
</evidence>
<gene>
    <name evidence="1" type="ORF">LCPAC403_01750</name>
</gene>
<dbReference type="EMBL" id="MK500589">
    <property type="protein sequence ID" value="QBK93041.1"/>
    <property type="molecule type" value="Genomic_DNA"/>
</dbReference>
<name>A0A481ZEK4_9VIRU</name>
<protein>
    <submittedName>
        <fullName evidence="1">Uncharacterized protein</fullName>
    </submittedName>
</protein>
<proteinExistence type="predicted"/>
<accession>A0A481ZEK4</accession>